<proteinExistence type="predicted"/>
<feature type="compositionally biased region" description="Polar residues" evidence="1">
    <location>
        <begin position="81"/>
        <end position="96"/>
    </location>
</feature>
<name>A0A5C3PKX8_9APHY</name>
<evidence type="ECO:0000313" key="3">
    <source>
        <dbReference type="Proteomes" id="UP000308197"/>
    </source>
</evidence>
<sequence>MSGTSSSQSQDEFADLPDIVDFSLIRPEDYAYNSAAHSLDEFAEYDLYNEHDPYADLDLNTVPGLGAPTLQTAEQDHTWMQPENQNQGLSDPSSQYFFDEPNEVALAESINIEELNHIERRDRGETSCP</sequence>
<dbReference type="EMBL" id="ML211066">
    <property type="protein sequence ID" value="TFK89757.1"/>
    <property type="molecule type" value="Genomic_DNA"/>
</dbReference>
<reference evidence="2 3" key="1">
    <citation type="journal article" date="2019" name="Nat. Ecol. Evol.">
        <title>Megaphylogeny resolves global patterns of mushroom evolution.</title>
        <authorList>
            <person name="Varga T."/>
            <person name="Krizsan K."/>
            <person name="Foldi C."/>
            <person name="Dima B."/>
            <person name="Sanchez-Garcia M."/>
            <person name="Sanchez-Ramirez S."/>
            <person name="Szollosi G.J."/>
            <person name="Szarkandi J.G."/>
            <person name="Papp V."/>
            <person name="Albert L."/>
            <person name="Andreopoulos W."/>
            <person name="Angelini C."/>
            <person name="Antonin V."/>
            <person name="Barry K.W."/>
            <person name="Bougher N.L."/>
            <person name="Buchanan P."/>
            <person name="Buyck B."/>
            <person name="Bense V."/>
            <person name="Catcheside P."/>
            <person name="Chovatia M."/>
            <person name="Cooper J."/>
            <person name="Damon W."/>
            <person name="Desjardin D."/>
            <person name="Finy P."/>
            <person name="Geml J."/>
            <person name="Haridas S."/>
            <person name="Hughes K."/>
            <person name="Justo A."/>
            <person name="Karasinski D."/>
            <person name="Kautmanova I."/>
            <person name="Kiss B."/>
            <person name="Kocsube S."/>
            <person name="Kotiranta H."/>
            <person name="LaButti K.M."/>
            <person name="Lechner B.E."/>
            <person name="Liimatainen K."/>
            <person name="Lipzen A."/>
            <person name="Lukacs Z."/>
            <person name="Mihaltcheva S."/>
            <person name="Morgado L.N."/>
            <person name="Niskanen T."/>
            <person name="Noordeloos M.E."/>
            <person name="Ohm R.A."/>
            <person name="Ortiz-Santana B."/>
            <person name="Ovrebo C."/>
            <person name="Racz N."/>
            <person name="Riley R."/>
            <person name="Savchenko A."/>
            <person name="Shiryaev A."/>
            <person name="Soop K."/>
            <person name="Spirin V."/>
            <person name="Szebenyi C."/>
            <person name="Tomsovsky M."/>
            <person name="Tulloss R.E."/>
            <person name="Uehling J."/>
            <person name="Grigoriev I.V."/>
            <person name="Vagvolgyi C."/>
            <person name="Papp T."/>
            <person name="Martin F.M."/>
            <person name="Miettinen O."/>
            <person name="Hibbett D.S."/>
            <person name="Nagy L.G."/>
        </authorList>
    </citation>
    <scope>NUCLEOTIDE SEQUENCE [LARGE SCALE GENOMIC DNA]</scope>
    <source>
        <strain evidence="2 3">HHB13444</strain>
    </source>
</reference>
<dbReference type="Proteomes" id="UP000308197">
    <property type="component" value="Unassembled WGS sequence"/>
</dbReference>
<evidence type="ECO:0000256" key="1">
    <source>
        <dbReference type="SAM" id="MobiDB-lite"/>
    </source>
</evidence>
<dbReference type="InParanoid" id="A0A5C3PKX8"/>
<evidence type="ECO:0000313" key="2">
    <source>
        <dbReference type="EMBL" id="TFK89757.1"/>
    </source>
</evidence>
<accession>A0A5C3PKX8</accession>
<gene>
    <name evidence="2" type="ORF">K466DRAFT_13048</name>
</gene>
<organism evidence="2 3">
    <name type="scientific">Polyporus arcularius HHB13444</name>
    <dbReference type="NCBI Taxonomy" id="1314778"/>
    <lineage>
        <taxon>Eukaryota</taxon>
        <taxon>Fungi</taxon>
        <taxon>Dikarya</taxon>
        <taxon>Basidiomycota</taxon>
        <taxon>Agaricomycotina</taxon>
        <taxon>Agaricomycetes</taxon>
        <taxon>Polyporales</taxon>
        <taxon>Polyporaceae</taxon>
        <taxon>Polyporus</taxon>
    </lineage>
</organism>
<feature type="region of interest" description="Disordered" evidence="1">
    <location>
        <begin position="73"/>
        <end position="97"/>
    </location>
</feature>
<keyword evidence="3" id="KW-1185">Reference proteome</keyword>
<dbReference type="AlphaFoldDB" id="A0A5C3PKX8"/>
<protein>
    <submittedName>
        <fullName evidence="2">Uncharacterized protein</fullName>
    </submittedName>
</protein>